<reference evidence="1" key="1">
    <citation type="submission" date="2022-04" db="EMBL/GenBank/DDBJ databases">
        <title>Genome of the entomopathogenic fungus Entomophthora muscae.</title>
        <authorList>
            <person name="Elya C."/>
            <person name="Lovett B.R."/>
            <person name="Lee E."/>
            <person name="Macias A.M."/>
            <person name="Hajek A.E."/>
            <person name="De Bivort B.L."/>
            <person name="Kasson M.T."/>
            <person name="De Fine Licht H.H."/>
            <person name="Stajich J.E."/>
        </authorList>
    </citation>
    <scope>NUCLEOTIDE SEQUENCE</scope>
    <source>
        <strain evidence="1">Berkeley</strain>
    </source>
</reference>
<evidence type="ECO:0000313" key="2">
    <source>
        <dbReference type="Proteomes" id="UP001165960"/>
    </source>
</evidence>
<protein>
    <submittedName>
        <fullName evidence="1">Uncharacterized protein</fullName>
    </submittedName>
</protein>
<dbReference type="EMBL" id="QTSX02005697">
    <property type="protein sequence ID" value="KAJ9059074.1"/>
    <property type="molecule type" value="Genomic_DNA"/>
</dbReference>
<organism evidence="1 2">
    <name type="scientific">Entomophthora muscae</name>
    <dbReference type="NCBI Taxonomy" id="34485"/>
    <lineage>
        <taxon>Eukaryota</taxon>
        <taxon>Fungi</taxon>
        <taxon>Fungi incertae sedis</taxon>
        <taxon>Zoopagomycota</taxon>
        <taxon>Entomophthoromycotina</taxon>
        <taxon>Entomophthoromycetes</taxon>
        <taxon>Entomophthorales</taxon>
        <taxon>Entomophthoraceae</taxon>
        <taxon>Entomophthora</taxon>
    </lineage>
</organism>
<dbReference type="Proteomes" id="UP001165960">
    <property type="component" value="Unassembled WGS sequence"/>
</dbReference>
<keyword evidence="2" id="KW-1185">Reference proteome</keyword>
<gene>
    <name evidence="1" type="ORF">DSO57_1006206</name>
</gene>
<accession>A0ACC2S9Q7</accession>
<proteinExistence type="predicted"/>
<evidence type="ECO:0000313" key="1">
    <source>
        <dbReference type="EMBL" id="KAJ9059074.1"/>
    </source>
</evidence>
<sequence>MFRLKKSGKLQAAEPAKISNQLLLTNLLIARTIPLLSDREFSPTVNLFEPLTHPLPNHPATR</sequence>
<name>A0ACC2S9Q7_9FUNG</name>
<comment type="caution">
    <text evidence="1">The sequence shown here is derived from an EMBL/GenBank/DDBJ whole genome shotgun (WGS) entry which is preliminary data.</text>
</comment>